<keyword evidence="3" id="KW-1185">Reference proteome</keyword>
<feature type="compositionally biased region" description="Polar residues" evidence="1">
    <location>
        <begin position="211"/>
        <end position="228"/>
    </location>
</feature>
<name>A0A8X6F9H1_TRICU</name>
<reference evidence="2" key="1">
    <citation type="submission" date="2020-07" db="EMBL/GenBank/DDBJ databases">
        <title>Multicomponent nature underlies the extraordinary mechanical properties of spider dragline silk.</title>
        <authorList>
            <person name="Kono N."/>
            <person name="Nakamura H."/>
            <person name="Mori M."/>
            <person name="Yoshida Y."/>
            <person name="Ohtoshi R."/>
            <person name="Malay A.D."/>
            <person name="Moran D.A.P."/>
            <person name="Tomita M."/>
            <person name="Numata K."/>
            <person name="Arakawa K."/>
        </authorList>
    </citation>
    <scope>NUCLEOTIDE SEQUENCE</scope>
</reference>
<dbReference type="EMBL" id="BMAO01021446">
    <property type="protein sequence ID" value="GFQ74560.1"/>
    <property type="molecule type" value="Genomic_DNA"/>
</dbReference>
<feature type="non-terminal residue" evidence="2">
    <location>
        <position position="1"/>
    </location>
</feature>
<comment type="caution">
    <text evidence="2">The sequence shown here is derived from an EMBL/GenBank/DDBJ whole genome shotgun (WGS) entry which is preliminary data.</text>
</comment>
<accession>A0A8X6F9H1</accession>
<evidence type="ECO:0000256" key="1">
    <source>
        <dbReference type="SAM" id="MobiDB-lite"/>
    </source>
</evidence>
<organism evidence="2 3">
    <name type="scientific">Trichonephila clavata</name>
    <name type="common">Joro spider</name>
    <name type="synonym">Nephila clavata</name>
    <dbReference type="NCBI Taxonomy" id="2740835"/>
    <lineage>
        <taxon>Eukaryota</taxon>
        <taxon>Metazoa</taxon>
        <taxon>Ecdysozoa</taxon>
        <taxon>Arthropoda</taxon>
        <taxon>Chelicerata</taxon>
        <taxon>Arachnida</taxon>
        <taxon>Araneae</taxon>
        <taxon>Araneomorphae</taxon>
        <taxon>Entelegynae</taxon>
        <taxon>Araneoidea</taxon>
        <taxon>Nephilidae</taxon>
        <taxon>Trichonephila</taxon>
    </lineage>
</organism>
<sequence length="234" mass="26140">VTSFNHEEGKEKWKQKLSLKKIFPRASDLWISATRHLQSTALPTELSTVSVLILSRLQAVGIFKVTSFNHEEGKKMEQKLSLKKISVEPSRTSDLWISATRHLQSTALPTELSTVSVLVLSRLQAVGIFKVTSFNHEEGKENGTKTFSKKNLSVEPSRTSDLWISATRHLQSTALPTELSTVSVLVLSRLQAVGIFKVTSFNHEEGKENGTKTFSKKNLSVEPESNQRPMDISH</sequence>
<feature type="region of interest" description="Disordered" evidence="1">
    <location>
        <begin position="205"/>
        <end position="234"/>
    </location>
</feature>
<evidence type="ECO:0000313" key="3">
    <source>
        <dbReference type="Proteomes" id="UP000887116"/>
    </source>
</evidence>
<dbReference type="AlphaFoldDB" id="A0A8X6F9H1"/>
<proteinExistence type="predicted"/>
<protein>
    <submittedName>
        <fullName evidence="2">Uncharacterized protein</fullName>
    </submittedName>
</protein>
<dbReference type="Proteomes" id="UP000887116">
    <property type="component" value="Unassembled WGS sequence"/>
</dbReference>
<gene>
    <name evidence="2" type="ORF">TNCT_214541</name>
</gene>
<evidence type="ECO:0000313" key="2">
    <source>
        <dbReference type="EMBL" id="GFQ74560.1"/>
    </source>
</evidence>